<evidence type="ECO:0000256" key="2">
    <source>
        <dbReference type="ARBA" id="ARBA00023125"/>
    </source>
</evidence>
<dbReference type="CDD" id="cd06170">
    <property type="entry name" value="LuxR_C_like"/>
    <property type="match status" value="1"/>
</dbReference>
<evidence type="ECO:0000259" key="4">
    <source>
        <dbReference type="PROSITE" id="PS50043"/>
    </source>
</evidence>
<dbReference type="Proteomes" id="UP000647133">
    <property type="component" value="Unassembled WGS sequence"/>
</dbReference>
<dbReference type="SMART" id="SM00421">
    <property type="entry name" value="HTH_LUXR"/>
    <property type="match status" value="1"/>
</dbReference>
<dbReference type="Pfam" id="PF00196">
    <property type="entry name" value="GerE"/>
    <property type="match status" value="1"/>
</dbReference>
<dbReference type="InterPro" id="IPR016032">
    <property type="entry name" value="Sig_transdc_resp-reg_C-effctor"/>
</dbReference>
<dbReference type="EMBL" id="JACYTQ010000003">
    <property type="protein sequence ID" value="MBD8489088.1"/>
    <property type="molecule type" value="Genomic_DNA"/>
</dbReference>
<evidence type="ECO:0000259" key="5">
    <source>
        <dbReference type="PROSITE" id="PS50110"/>
    </source>
</evidence>
<dbReference type="InterPro" id="IPR000792">
    <property type="entry name" value="Tscrpt_reg_LuxR_C"/>
</dbReference>
<dbReference type="PRINTS" id="PR00038">
    <property type="entry name" value="HTHLUXR"/>
</dbReference>
<dbReference type="SMART" id="SM00448">
    <property type="entry name" value="REC"/>
    <property type="match status" value="1"/>
</dbReference>
<keyword evidence="1 3" id="KW-0597">Phosphoprotein</keyword>
<dbReference type="InterPro" id="IPR039420">
    <property type="entry name" value="WalR-like"/>
</dbReference>
<dbReference type="Gene3D" id="3.40.50.2300">
    <property type="match status" value="1"/>
</dbReference>
<dbReference type="RefSeq" id="WP_192009978.1">
    <property type="nucleotide sequence ID" value="NZ_JACYTQ010000003.1"/>
</dbReference>
<feature type="domain" description="Response regulatory" evidence="5">
    <location>
        <begin position="6"/>
        <end position="126"/>
    </location>
</feature>
<dbReference type="PROSITE" id="PS50043">
    <property type="entry name" value="HTH_LUXR_2"/>
    <property type="match status" value="1"/>
</dbReference>
<evidence type="ECO:0000256" key="3">
    <source>
        <dbReference type="PROSITE-ProRule" id="PRU00169"/>
    </source>
</evidence>
<dbReference type="PANTHER" id="PTHR43214:SF43">
    <property type="entry name" value="TWO-COMPONENT RESPONSE REGULATOR"/>
    <property type="match status" value="1"/>
</dbReference>
<reference evidence="6 7" key="1">
    <citation type="submission" date="2020-09" db="EMBL/GenBank/DDBJ databases">
        <title>Echinicola sp. CAU 1574 isolated from sand of Sido Beach.</title>
        <authorList>
            <person name="Kim W."/>
        </authorList>
    </citation>
    <scope>NUCLEOTIDE SEQUENCE [LARGE SCALE GENOMIC DNA]</scope>
    <source>
        <strain evidence="6 7">CAU 1574</strain>
    </source>
</reference>
<dbReference type="SUPFAM" id="SSF52172">
    <property type="entry name" value="CheY-like"/>
    <property type="match status" value="1"/>
</dbReference>
<dbReference type="InterPro" id="IPR001789">
    <property type="entry name" value="Sig_transdc_resp-reg_receiver"/>
</dbReference>
<dbReference type="InterPro" id="IPR011006">
    <property type="entry name" value="CheY-like_superfamily"/>
</dbReference>
<dbReference type="PROSITE" id="PS50110">
    <property type="entry name" value="RESPONSE_REGULATORY"/>
    <property type="match status" value="1"/>
</dbReference>
<proteinExistence type="predicted"/>
<dbReference type="InterPro" id="IPR058245">
    <property type="entry name" value="NreC/VraR/RcsB-like_REC"/>
</dbReference>
<gene>
    <name evidence="6" type="ORF">IFO69_10050</name>
</gene>
<organism evidence="6 7">
    <name type="scientific">Echinicola arenosa</name>
    <dbReference type="NCBI Taxonomy" id="2774144"/>
    <lineage>
        <taxon>Bacteria</taxon>
        <taxon>Pseudomonadati</taxon>
        <taxon>Bacteroidota</taxon>
        <taxon>Cytophagia</taxon>
        <taxon>Cytophagales</taxon>
        <taxon>Cyclobacteriaceae</taxon>
        <taxon>Echinicola</taxon>
    </lineage>
</organism>
<dbReference type="Pfam" id="PF00072">
    <property type="entry name" value="Response_reg"/>
    <property type="match status" value="1"/>
</dbReference>
<comment type="caution">
    <text evidence="6">The sequence shown here is derived from an EMBL/GenBank/DDBJ whole genome shotgun (WGS) entry which is preliminary data.</text>
</comment>
<feature type="modified residue" description="4-aspartylphosphate" evidence="3">
    <location>
        <position position="61"/>
    </location>
</feature>
<dbReference type="PANTHER" id="PTHR43214">
    <property type="entry name" value="TWO-COMPONENT RESPONSE REGULATOR"/>
    <property type="match status" value="1"/>
</dbReference>
<dbReference type="CDD" id="cd17535">
    <property type="entry name" value="REC_NarL-like"/>
    <property type="match status" value="1"/>
</dbReference>
<dbReference type="SUPFAM" id="SSF46894">
    <property type="entry name" value="C-terminal effector domain of the bipartite response regulators"/>
    <property type="match status" value="1"/>
</dbReference>
<keyword evidence="2" id="KW-0238">DNA-binding</keyword>
<protein>
    <submittedName>
        <fullName evidence="6">Response regulator transcription factor</fullName>
    </submittedName>
</protein>
<name>A0ABR9AJV0_9BACT</name>
<evidence type="ECO:0000256" key="1">
    <source>
        <dbReference type="ARBA" id="ARBA00022553"/>
    </source>
</evidence>
<keyword evidence="7" id="KW-1185">Reference proteome</keyword>
<evidence type="ECO:0000313" key="6">
    <source>
        <dbReference type="EMBL" id="MBD8489088.1"/>
    </source>
</evidence>
<feature type="domain" description="HTH luxR-type" evidence="4">
    <location>
        <begin position="154"/>
        <end position="219"/>
    </location>
</feature>
<evidence type="ECO:0000313" key="7">
    <source>
        <dbReference type="Proteomes" id="UP000647133"/>
    </source>
</evidence>
<accession>A0ABR9AJV0</accession>
<sequence>MDLKTNIVLADDETLFRGVLKQMLESTGKFEVLFDAGNGAELIEKLAAAEKVDFPDIVLMDLKMPEMNGIEATKVITKKYPDLKVIALTTHKGKPFILNMLNLGAAGYITKDAEPDEMVQTINEVAAKGFYYSQEVLQIINGDFLNRNKKNSVSPLDPGFITKREKEVLLLLCQQFRTQEIAEKLFLSERTVEGHRNNLLSKTNSKNVVGLIVYGLQHEIIDISDLTDPINGI</sequence>